<dbReference type="PRINTS" id="PR00455">
    <property type="entry name" value="HTHTETR"/>
</dbReference>
<dbReference type="AlphaFoldDB" id="A0A6J7G7H3"/>
<dbReference type="SUPFAM" id="SSF48498">
    <property type="entry name" value="Tetracyclin repressor-like, C-terminal domain"/>
    <property type="match status" value="1"/>
</dbReference>
<dbReference type="InterPro" id="IPR023772">
    <property type="entry name" value="DNA-bd_HTH_TetR-type_CS"/>
</dbReference>
<dbReference type="InterPro" id="IPR009057">
    <property type="entry name" value="Homeodomain-like_sf"/>
</dbReference>
<dbReference type="EMBL" id="CAFBMK010000016">
    <property type="protein sequence ID" value="CAB4899399.1"/>
    <property type="molecule type" value="Genomic_DNA"/>
</dbReference>
<dbReference type="InterPro" id="IPR001647">
    <property type="entry name" value="HTH_TetR"/>
</dbReference>
<dbReference type="GO" id="GO:0000976">
    <property type="term" value="F:transcription cis-regulatory region binding"/>
    <property type="evidence" value="ECO:0007669"/>
    <property type="project" value="TreeGrafter"/>
</dbReference>
<evidence type="ECO:0000256" key="1">
    <source>
        <dbReference type="ARBA" id="ARBA00023125"/>
    </source>
</evidence>
<dbReference type="SUPFAM" id="SSF46689">
    <property type="entry name" value="Homeodomain-like"/>
    <property type="match status" value="1"/>
</dbReference>
<dbReference type="GO" id="GO:0003700">
    <property type="term" value="F:DNA-binding transcription factor activity"/>
    <property type="evidence" value="ECO:0007669"/>
    <property type="project" value="TreeGrafter"/>
</dbReference>
<dbReference type="Pfam" id="PF00440">
    <property type="entry name" value="TetR_N"/>
    <property type="match status" value="1"/>
</dbReference>
<keyword evidence="1" id="KW-0238">DNA-binding</keyword>
<dbReference type="Gene3D" id="1.10.357.10">
    <property type="entry name" value="Tetracycline Repressor, domain 2"/>
    <property type="match status" value="1"/>
</dbReference>
<feature type="region of interest" description="Disordered" evidence="2">
    <location>
        <begin position="184"/>
        <end position="229"/>
    </location>
</feature>
<evidence type="ECO:0000259" key="3">
    <source>
        <dbReference type="PROSITE" id="PS50977"/>
    </source>
</evidence>
<dbReference type="InterPro" id="IPR050109">
    <property type="entry name" value="HTH-type_TetR-like_transc_reg"/>
</dbReference>
<proteinExistence type="predicted"/>
<organism evidence="4">
    <name type="scientific">freshwater metagenome</name>
    <dbReference type="NCBI Taxonomy" id="449393"/>
    <lineage>
        <taxon>unclassified sequences</taxon>
        <taxon>metagenomes</taxon>
        <taxon>ecological metagenomes</taxon>
    </lineage>
</organism>
<dbReference type="Gene3D" id="1.10.10.60">
    <property type="entry name" value="Homeodomain-like"/>
    <property type="match status" value="1"/>
</dbReference>
<name>A0A6J7G7H3_9ZZZZ</name>
<accession>A0A6J7G7H3</accession>
<gene>
    <name evidence="4" type="ORF">UFOPK3564_00482</name>
</gene>
<evidence type="ECO:0000313" key="4">
    <source>
        <dbReference type="EMBL" id="CAB4899399.1"/>
    </source>
</evidence>
<dbReference type="PANTHER" id="PTHR30055">
    <property type="entry name" value="HTH-TYPE TRANSCRIPTIONAL REGULATOR RUTR"/>
    <property type="match status" value="1"/>
</dbReference>
<dbReference type="InterPro" id="IPR036271">
    <property type="entry name" value="Tet_transcr_reg_TetR-rel_C_sf"/>
</dbReference>
<dbReference type="PROSITE" id="PS01081">
    <property type="entry name" value="HTH_TETR_1"/>
    <property type="match status" value="1"/>
</dbReference>
<sequence length="229" mass="23878">MSALPGGAAEAVPLRAVDVASTRDRLLAAARSVVEEHGYGGASVAAISVAAGVANGTLYRHFGSKAELFVEVFRDVCGREVDAMRAAVEQVGQDGRPDPVERVLAPLDVFARRALQNRTLAWALLAEPVDALVDEVRLEYRRTYRDLLVGLLADAVDAGALPPQDAGLTAAALVGAVGEALVGPVSPRAEPASGTDDSLLSGLRDVCRRATGAPPRGPDRLPQGDGDRR</sequence>
<evidence type="ECO:0000256" key="2">
    <source>
        <dbReference type="SAM" id="MobiDB-lite"/>
    </source>
</evidence>
<dbReference type="PANTHER" id="PTHR30055:SF226">
    <property type="entry name" value="HTH-TYPE TRANSCRIPTIONAL REGULATOR PKSA"/>
    <property type="match status" value="1"/>
</dbReference>
<reference evidence="4" key="1">
    <citation type="submission" date="2020-05" db="EMBL/GenBank/DDBJ databases">
        <authorList>
            <person name="Chiriac C."/>
            <person name="Salcher M."/>
            <person name="Ghai R."/>
            <person name="Kavagutti S V."/>
        </authorList>
    </citation>
    <scope>NUCLEOTIDE SEQUENCE</scope>
</reference>
<feature type="domain" description="HTH tetR-type" evidence="3">
    <location>
        <begin position="20"/>
        <end position="80"/>
    </location>
</feature>
<protein>
    <submittedName>
        <fullName evidence="4">Unannotated protein</fullName>
    </submittedName>
</protein>
<dbReference type="PROSITE" id="PS50977">
    <property type="entry name" value="HTH_TETR_2"/>
    <property type="match status" value="1"/>
</dbReference>